<evidence type="ECO:0000313" key="4">
    <source>
        <dbReference type="EMBL" id="PAU92987.1"/>
    </source>
</evidence>
<protein>
    <recommendedName>
        <fullName evidence="3">SHSP domain-containing protein</fullName>
    </recommendedName>
</protein>
<dbReference type="SUPFAM" id="SSF49764">
    <property type="entry name" value="HSP20-like chaperones"/>
    <property type="match status" value="1"/>
</dbReference>
<evidence type="ECO:0000259" key="3">
    <source>
        <dbReference type="PROSITE" id="PS01031"/>
    </source>
</evidence>
<dbReference type="EMBL" id="NSKE01000011">
    <property type="protein sequence ID" value="PAU92987.1"/>
    <property type="molecule type" value="Genomic_DNA"/>
</dbReference>
<dbReference type="InterPro" id="IPR008978">
    <property type="entry name" value="HSP20-like_chaperone"/>
</dbReference>
<reference evidence="4 5" key="1">
    <citation type="submission" date="2017-08" db="EMBL/GenBank/DDBJ databases">
        <title>Aliifodinibius alkalisoli sp. nov., isolated from saline alkaline soil.</title>
        <authorList>
            <person name="Liu D."/>
            <person name="Zhang G."/>
        </authorList>
    </citation>
    <scope>NUCLEOTIDE SEQUENCE [LARGE SCALE GENOMIC DNA]</scope>
    <source>
        <strain evidence="4 5">WN023</strain>
    </source>
</reference>
<evidence type="ECO:0000256" key="2">
    <source>
        <dbReference type="RuleBase" id="RU003616"/>
    </source>
</evidence>
<dbReference type="OrthoDB" id="9811615at2"/>
<organism evidence="4 5">
    <name type="scientific">Fodinibius salipaludis</name>
    <dbReference type="NCBI Taxonomy" id="2032627"/>
    <lineage>
        <taxon>Bacteria</taxon>
        <taxon>Pseudomonadati</taxon>
        <taxon>Balneolota</taxon>
        <taxon>Balneolia</taxon>
        <taxon>Balneolales</taxon>
        <taxon>Balneolaceae</taxon>
        <taxon>Fodinibius</taxon>
    </lineage>
</organism>
<dbReference type="PANTHER" id="PTHR11527">
    <property type="entry name" value="HEAT-SHOCK PROTEIN 20 FAMILY MEMBER"/>
    <property type="match status" value="1"/>
</dbReference>
<feature type="domain" description="SHSP" evidence="3">
    <location>
        <begin position="30"/>
        <end position="141"/>
    </location>
</feature>
<dbReference type="PROSITE" id="PS01031">
    <property type="entry name" value="SHSP"/>
    <property type="match status" value="1"/>
</dbReference>
<dbReference type="Proteomes" id="UP000218831">
    <property type="component" value="Unassembled WGS sequence"/>
</dbReference>
<comment type="similarity">
    <text evidence="1 2">Belongs to the small heat shock protein (HSP20) family.</text>
</comment>
<sequence length="141" mass="15921">MNDFTVDIERQLNKLGKDIQNFVERIVPLEDRGHDFTPACDIVESDETYAIKLDLPGLSKKEINIALKEHVLTVKGERAEELDDSEVYRRQERSTGVFSRSFALPENVNTAEIDAVFRNGVLTITMPKSDVLSDAESIPIK</sequence>
<comment type="caution">
    <text evidence="4">The sequence shown here is derived from an EMBL/GenBank/DDBJ whole genome shotgun (WGS) entry which is preliminary data.</text>
</comment>
<dbReference type="InterPro" id="IPR002068">
    <property type="entry name" value="A-crystallin/Hsp20_dom"/>
</dbReference>
<proteinExistence type="inferred from homology"/>
<dbReference type="RefSeq" id="WP_095607407.1">
    <property type="nucleotide sequence ID" value="NZ_NSKE01000011.1"/>
</dbReference>
<gene>
    <name evidence="4" type="ORF">CK503_13755</name>
</gene>
<accession>A0A2A2G819</accession>
<keyword evidence="5" id="KW-1185">Reference proteome</keyword>
<dbReference type="Gene3D" id="2.60.40.790">
    <property type="match status" value="1"/>
</dbReference>
<evidence type="ECO:0000256" key="1">
    <source>
        <dbReference type="PROSITE-ProRule" id="PRU00285"/>
    </source>
</evidence>
<evidence type="ECO:0000313" key="5">
    <source>
        <dbReference type="Proteomes" id="UP000218831"/>
    </source>
</evidence>
<name>A0A2A2G819_9BACT</name>
<dbReference type="Pfam" id="PF00011">
    <property type="entry name" value="HSP20"/>
    <property type="match status" value="1"/>
</dbReference>
<dbReference type="InterPro" id="IPR031107">
    <property type="entry name" value="Small_HSP"/>
</dbReference>
<dbReference type="CDD" id="cd06464">
    <property type="entry name" value="ACD_sHsps-like"/>
    <property type="match status" value="1"/>
</dbReference>
<dbReference type="AlphaFoldDB" id="A0A2A2G819"/>